<reference evidence="9" key="1">
    <citation type="submission" date="2019-08" db="EMBL/GenBank/DDBJ databases">
        <authorList>
            <person name="Kucharzyk K."/>
            <person name="Murdoch R.W."/>
            <person name="Higgins S."/>
            <person name="Loffler F."/>
        </authorList>
    </citation>
    <scope>NUCLEOTIDE SEQUENCE</scope>
</reference>
<dbReference type="InterPro" id="IPR001333">
    <property type="entry name" value="Peptidase_M32_Taq"/>
</dbReference>
<keyword evidence="5" id="KW-0862">Zinc</keyword>
<protein>
    <recommendedName>
        <fullName evidence="10">Oligoendopeptidase F, plasmid</fullName>
    </recommendedName>
</protein>
<name>A0A644TG23_9ZZZZ</name>
<feature type="domain" description="Peptidase M3A/M3B catalytic" evidence="7">
    <location>
        <begin position="205"/>
        <end position="585"/>
    </location>
</feature>
<evidence type="ECO:0000256" key="3">
    <source>
        <dbReference type="ARBA" id="ARBA00022723"/>
    </source>
</evidence>
<organism evidence="9">
    <name type="scientific">bioreactor metagenome</name>
    <dbReference type="NCBI Taxonomy" id="1076179"/>
    <lineage>
        <taxon>unclassified sequences</taxon>
        <taxon>metagenomes</taxon>
        <taxon>ecological metagenomes</taxon>
    </lineage>
</organism>
<evidence type="ECO:0000259" key="7">
    <source>
        <dbReference type="Pfam" id="PF01432"/>
    </source>
</evidence>
<sequence length="602" mass="67478">MDGSENLPVWDLNSVFPDFGSEKYLAAKSRAAGLSAEALEFYRTSQNPFPGEDVAVWLKKALALNDELGSLMETLSAYTYARFSTATRDPGAMAELNAVEALMLPAKRVDVLYKNALAARRNAIEELIAADTFFEPYAFLLKEELFFQSRQMSPEMEDLAEDLGRSGADAWSRLQEAISSNASTVWDEARGQRKTLIELRNLAFDPDRRVREKAYNLELSIWKASEIPLAAALNGVKGTTQSLNVRRGWKDALEKSTAQARISAATLEALVSAMESSLPFWRKYLKIKAKTLGQKALAFFDLFAPVGKKDFSLSSFSWDEARSFIVGKFSSFDPDMGAFADKAFASRWIDAKPREGKVGGAYCTDFPLSKEARVLCNYDGSFSSVSTIAHELGHAWHHECIKDKPYGLRHYPMTLAETASIFAETIVAEAALAEAEPAARLSLVEMHLQDGCQVIVDILSRFYFEKEVFSRREESELSPEHYCAAMLDAQDKTYGEGLDPEKRHPYMWAVKGHYYIPSLSYYNFPYAFGQLFGLGLYERYREEGPGFAKTYRTLLSETGTVSAVDLSKKAGFDIESPEFWLSSLRVFARQVETFETLADEAY</sequence>
<evidence type="ECO:0000256" key="5">
    <source>
        <dbReference type="ARBA" id="ARBA00022833"/>
    </source>
</evidence>
<dbReference type="NCBIfam" id="TIGR02290">
    <property type="entry name" value="M3_fam_3"/>
    <property type="match status" value="1"/>
</dbReference>
<evidence type="ECO:0008006" key="10">
    <source>
        <dbReference type="Google" id="ProtNLM"/>
    </source>
</evidence>
<keyword evidence="4" id="KW-0378">Hydrolase</keyword>
<comment type="caution">
    <text evidence="9">The sequence shown here is derived from an EMBL/GenBank/DDBJ whole genome shotgun (WGS) entry which is preliminary data.</text>
</comment>
<dbReference type="PANTHER" id="PTHR34217:SF1">
    <property type="entry name" value="CARBOXYPEPTIDASE 1"/>
    <property type="match status" value="1"/>
</dbReference>
<evidence type="ECO:0000256" key="2">
    <source>
        <dbReference type="ARBA" id="ARBA00022670"/>
    </source>
</evidence>
<dbReference type="InterPro" id="IPR013647">
    <property type="entry name" value="OligopepF_N_dom"/>
</dbReference>
<dbReference type="Gene3D" id="1.20.140.70">
    <property type="entry name" value="Oligopeptidase f, N-terminal domain"/>
    <property type="match status" value="1"/>
</dbReference>
<dbReference type="GO" id="GO:0006508">
    <property type="term" value="P:proteolysis"/>
    <property type="evidence" value="ECO:0007669"/>
    <property type="project" value="UniProtKB-KW"/>
</dbReference>
<dbReference type="InterPro" id="IPR011977">
    <property type="entry name" value="Pept_M3B_clade3"/>
</dbReference>
<evidence type="ECO:0000256" key="6">
    <source>
        <dbReference type="ARBA" id="ARBA00023049"/>
    </source>
</evidence>
<dbReference type="PANTHER" id="PTHR34217">
    <property type="entry name" value="METAL-DEPENDENT CARBOXYPEPTIDASE"/>
    <property type="match status" value="1"/>
</dbReference>
<dbReference type="CDD" id="cd09607">
    <property type="entry name" value="M3B_PepF"/>
    <property type="match status" value="1"/>
</dbReference>
<dbReference type="InterPro" id="IPR001567">
    <property type="entry name" value="Pept_M3A_M3B_dom"/>
</dbReference>
<dbReference type="InterPro" id="IPR042088">
    <property type="entry name" value="OligoPept_F_C"/>
</dbReference>
<gene>
    <name evidence="9" type="ORF">SDC9_11590</name>
</gene>
<feature type="domain" description="Oligopeptidase F N-terminal" evidence="8">
    <location>
        <begin position="122"/>
        <end position="179"/>
    </location>
</feature>
<dbReference type="SUPFAM" id="SSF55486">
    <property type="entry name" value="Metalloproteases ('zincins'), catalytic domain"/>
    <property type="match status" value="1"/>
</dbReference>
<keyword evidence="6" id="KW-0482">Metalloprotease</keyword>
<comment type="cofactor">
    <cofactor evidence="1">
        <name>Zn(2+)</name>
        <dbReference type="ChEBI" id="CHEBI:29105"/>
    </cofactor>
</comment>
<dbReference type="GO" id="GO:0004222">
    <property type="term" value="F:metalloendopeptidase activity"/>
    <property type="evidence" value="ECO:0007669"/>
    <property type="project" value="InterPro"/>
</dbReference>
<dbReference type="GO" id="GO:0046872">
    <property type="term" value="F:metal ion binding"/>
    <property type="evidence" value="ECO:0007669"/>
    <property type="project" value="UniProtKB-KW"/>
</dbReference>
<dbReference type="Gene3D" id="1.10.1370.20">
    <property type="entry name" value="Oligoendopeptidase f, C-terminal domain"/>
    <property type="match status" value="1"/>
</dbReference>
<accession>A0A644TG23</accession>
<dbReference type="Pfam" id="PF08439">
    <property type="entry name" value="Peptidase_M3_N"/>
    <property type="match status" value="1"/>
</dbReference>
<keyword evidence="3" id="KW-0479">Metal-binding</keyword>
<evidence type="ECO:0000256" key="1">
    <source>
        <dbReference type="ARBA" id="ARBA00001947"/>
    </source>
</evidence>
<evidence type="ECO:0000256" key="4">
    <source>
        <dbReference type="ARBA" id="ARBA00022801"/>
    </source>
</evidence>
<evidence type="ECO:0000259" key="8">
    <source>
        <dbReference type="Pfam" id="PF08439"/>
    </source>
</evidence>
<dbReference type="InterPro" id="IPR034006">
    <property type="entry name" value="M3B_PepF_2"/>
</dbReference>
<keyword evidence="2" id="KW-0645">Protease</keyword>
<dbReference type="AlphaFoldDB" id="A0A644TG23"/>
<proteinExistence type="predicted"/>
<dbReference type="EMBL" id="VSSQ01000030">
    <property type="protein sequence ID" value="MPL65925.1"/>
    <property type="molecule type" value="Genomic_DNA"/>
</dbReference>
<evidence type="ECO:0000313" key="9">
    <source>
        <dbReference type="EMBL" id="MPL65925.1"/>
    </source>
</evidence>
<dbReference type="Pfam" id="PF01432">
    <property type="entry name" value="Peptidase_M3"/>
    <property type="match status" value="1"/>
</dbReference>
<dbReference type="GO" id="GO:0004181">
    <property type="term" value="F:metallocarboxypeptidase activity"/>
    <property type="evidence" value="ECO:0007669"/>
    <property type="project" value="InterPro"/>
</dbReference>